<accession>A0ABT5G0U6</accession>
<dbReference type="EMBL" id="JAQOSK010000012">
    <property type="protein sequence ID" value="MDC2958417.1"/>
    <property type="molecule type" value="Genomic_DNA"/>
</dbReference>
<name>A0ABT5G0U6_9ACTN</name>
<comment type="caution">
    <text evidence="2">The sequence shown here is derived from an EMBL/GenBank/DDBJ whole genome shotgun (WGS) entry which is preliminary data.</text>
</comment>
<dbReference type="Proteomes" id="UP001221328">
    <property type="component" value="Unassembled WGS sequence"/>
</dbReference>
<protein>
    <recommendedName>
        <fullName evidence="4">Alkaline shock response membrane anchor protein AmaP</fullName>
    </recommendedName>
</protein>
<evidence type="ECO:0000313" key="2">
    <source>
        <dbReference type="EMBL" id="MDC2958417.1"/>
    </source>
</evidence>
<keyword evidence="3" id="KW-1185">Reference proteome</keyword>
<evidence type="ECO:0000313" key="3">
    <source>
        <dbReference type="Proteomes" id="UP001221328"/>
    </source>
</evidence>
<feature type="transmembrane region" description="Helical" evidence="1">
    <location>
        <begin position="65"/>
        <end position="86"/>
    </location>
</feature>
<keyword evidence="1" id="KW-1133">Transmembrane helix</keyword>
<reference evidence="2 3" key="1">
    <citation type="journal article" date="2015" name="Int. J. Syst. Evol. Microbiol.">
        <title>Streptomyces gilvifuscus sp. nov., an actinomycete that produces antibacterial compounds isolated from soil.</title>
        <authorList>
            <person name="Nguyen T.M."/>
            <person name="Kim J."/>
        </authorList>
    </citation>
    <scope>NUCLEOTIDE SEQUENCE [LARGE SCALE GENOMIC DNA]</scope>
    <source>
        <strain evidence="2 3">T113</strain>
    </source>
</reference>
<evidence type="ECO:0000256" key="1">
    <source>
        <dbReference type="SAM" id="Phobius"/>
    </source>
</evidence>
<feature type="transmembrane region" description="Helical" evidence="1">
    <location>
        <begin position="12"/>
        <end position="29"/>
    </location>
</feature>
<dbReference type="RefSeq" id="WP_272177217.1">
    <property type="nucleotide sequence ID" value="NZ_JAQOSK010000012.1"/>
</dbReference>
<gene>
    <name evidence="2" type="ORF">PO587_28645</name>
</gene>
<proteinExistence type="predicted"/>
<sequence>MVWTRGAVNRAVLGVLGVGLLGAGLWLVGGDLGVAARLPSWWPADGTGSVLMDRAGLARLRGTGWWTPVVMTTASLLTVLFVYWALAQIHSGRTRPLALPSPGATVHPHTLAGALSARVAQLPGVARCRARVLPRGGTRLDVGLRVWLEPGTPPDAVLPGLTALAAEAEAAAAPCITRTRIRLSSTSHRTPHVR</sequence>
<keyword evidence="1" id="KW-0472">Membrane</keyword>
<organism evidence="2 3">
    <name type="scientific">Streptomyces gilvifuscus</name>
    <dbReference type="NCBI Taxonomy" id="1550617"/>
    <lineage>
        <taxon>Bacteria</taxon>
        <taxon>Bacillati</taxon>
        <taxon>Actinomycetota</taxon>
        <taxon>Actinomycetes</taxon>
        <taxon>Kitasatosporales</taxon>
        <taxon>Streptomycetaceae</taxon>
        <taxon>Streptomyces</taxon>
    </lineage>
</organism>
<evidence type="ECO:0008006" key="4">
    <source>
        <dbReference type="Google" id="ProtNLM"/>
    </source>
</evidence>
<keyword evidence="1" id="KW-0812">Transmembrane</keyword>